<dbReference type="Proteomes" id="UP000606922">
    <property type="component" value="Unassembled WGS sequence"/>
</dbReference>
<feature type="transmembrane region" description="Helical" evidence="2">
    <location>
        <begin position="783"/>
        <end position="801"/>
    </location>
</feature>
<proteinExistence type="predicted"/>
<feature type="transmembrane region" description="Helical" evidence="2">
    <location>
        <begin position="155"/>
        <end position="178"/>
    </location>
</feature>
<keyword evidence="4" id="KW-1185">Reference proteome</keyword>
<feature type="transmembrane region" description="Helical" evidence="2">
    <location>
        <begin position="1091"/>
        <end position="1112"/>
    </location>
</feature>
<dbReference type="EMBL" id="BMGB01000001">
    <property type="protein sequence ID" value="GGA99296.1"/>
    <property type="molecule type" value="Genomic_DNA"/>
</dbReference>
<reference evidence="3" key="2">
    <citation type="submission" date="2020-09" db="EMBL/GenBank/DDBJ databases">
        <authorList>
            <person name="Sun Q."/>
            <person name="Zhou Y."/>
        </authorList>
    </citation>
    <scope>NUCLEOTIDE SEQUENCE</scope>
    <source>
        <strain evidence="3">CGMCC 1.12813</strain>
    </source>
</reference>
<feature type="transmembrane region" description="Helical" evidence="2">
    <location>
        <begin position="391"/>
        <end position="412"/>
    </location>
</feature>
<dbReference type="NCBIfam" id="NF047321">
    <property type="entry name" value="SCO7613_CTERM"/>
    <property type="match status" value="2"/>
</dbReference>
<reference evidence="3" key="1">
    <citation type="journal article" date="2014" name="Int. J. Syst. Evol. Microbiol.">
        <title>Complete genome sequence of Corynebacterium casei LMG S-19264T (=DSM 44701T), isolated from a smear-ripened cheese.</title>
        <authorList>
            <consortium name="US DOE Joint Genome Institute (JGI-PGF)"/>
            <person name="Walter F."/>
            <person name="Albersmeier A."/>
            <person name="Kalinowski J."/>
            <person name="Ruckert C."/>
        </authorList>
    </citation>
    <scope>NUCLEOTIDE SEQUENCE</scope>
    <source>
        <strain evidence="3">CGMCC 1.12813</strain>
    </source>
</reference>
<feature type="transmembrane region" description="Helical" evidence="2">
    <location>
        <begin position="754"/>
        <end position="771"/>
    </location>
</feature>
<feature type="transmembrane region" description="Helical" evidence="2">
    <location>
        <begin position="505"/>
        <end position="523"/>
    </location>
</feature>
<feature type="transmembrane region" description="Helical" evidence="2">
    <location>
        <begin position="680"/>
        <end position="699"/>
    </location>
</feature>
<feature type="transmembrane region" description="Helical" evidence="2">
    <location>
        <begin position="945"/>
        <end position="965"/>
    </location>
</feature>
<keyword evidence="2" id="KW-0472">Membrane</keyword>
<name>A0A916SGN1_9MICO</name>
<feature type="transmembrane region" description="Helical" evidence="2">
    <location>
        <begin position="886"/>
        <end position="905"/>
    </location>
</feature>
<evidence type="ECO:0000313" key="4">
    <source>
        <dbReference type="Proteomes" id="UP000606922"/>
    </source>
</evidence>
<feature type="transmembrane region" description="Helical" evidence="2">
    <location>
        <begin position="360"/>
        <end position="379"/>
    </location>
</feature>
<feature type="transmembrane region" description="Helical" evidence="2">
    <location>
        <begin position="269"/>
        <end position="290"/>
    </location>
</feature>
<dbReference type="AlphaFoldDB" id="A0A916SGN1"/>
<feature type="transmembrane region" description="Helical" evidence="2">
    <location>
        <begin position="453"/>
        <end position="475"/>
    </location>
</feature>
<feature type="transmembrane region" description="Helical" evidence="2">
    <location>
        <begin position="296"/>
        <end position="316"/>
    </location>
</feature>
<gene>
    <name evidence="3" type="ORF">GCM10010979_12210</name>
</gene>
<comment type="caution">
    <text evidence="3">The sequence shown here is derived from an EMBL/GenBank/DDBJ whole genome shotgun (WGS) entry which is preliminary data.</text>
</comment>
<organism evidence="3 4">
    <name type="scientific">Conyzicola nivalis</name>
    <dbReference type="NCBI Taxonomy" id="1477021"/>
    <lineage>
        <taxon>Bacteria</taxon>
        <taxon>Bacillati</taxon>
        <taxon>Actinomycetota</taxon>
        <taxon>Actinomycetes</taxon>
        <taxon>Micrococcales</taxon>
        <taxon>Microbacteriaceae</taxon>
        <taxon>Conyzicola</taxon>
    </lineage>
</organism>
<keyword evidence="2" id="KW-0812">Transmembrane</keyword>
<feature type="transmembrane region" description="Helical" evidence="2">
    <location>
        <begin position="1035"/>
        <end position="1056"/>
    </location>
</feature>
<feature type="transmembrane region" description="Helical" evidence="2">
    <location>
        <begin position="977"/>
        <end position="998"/>
    </location>
</feature>
<accession>A0A916SGN1</accession>
<evidence type="ECO:0000256" key="2">
    <source>
        <dbReference type="SAM" id="Phobius"/>
    </source>
</evidence>
<feature type="transmembrane region" description="Helical" evidence="2">
    <location>
        <begin position="535"/>
        <end position="552"/>
    </location>
</feature>
<feature type="transmembrane region" description="Helical" evidence="2">
    <location>
        <begin position="835"/>
        <end position="857"/>
    </location>
</feature>
<feature type="transmembrane region" description="Helical" evidence="2">
    <location>
        <begin position="620"/>
        <end position="638"/>
    </location>
</feature>
<feature type="transmembrane region" description="Helical" evidence="2">
    <location>
        <begin position="727"/>
        <end position="742"/>
    </location>
</feature>
<sequence>MADSPTSYARYSGTTMFPRSAADLRSTTHCPACFTALSSVVCGNCGLDLTHDAAAELALVSTDVAGLLDERTELIGRIRFESALAARQAAALADARAAAAPTAAAGPAPAPPVSPPATTTTTPPATTVAPGLSGGVGRPAAPAADAGPRRSSVQVALIIIGVSLVSIAAIYFLVYAFINYGLVWRSVIIGAITVTAFVVASLLRRRRLTSTAEGIGVFAVVLVYLDAFAIRANDLFGAGSADALVYWGSTLVISALGFAVWHRVSALRVGSVAAATAFAPGVGLLVAGIAEPLDGSTRLFTALLAVGAAGLVHPFVAPRSGTPTSLSVAERAIAATIGGGGLALAFLVGFQIAWVGEPRVSLELWAVAAVAAAHAVVVVRSDDASVVARVLTSFFSALGALALALAVVLLAFRTLTSAAAVLGVTVAPTVIVLVLVLLMLRATAPGARSAFRAAAYAAAAVAASMGLIAATHVVVNAVRAVTTAVESSAWSLDFRTLVADPHPDTVAAAGALALVLLLVAGFGRLTGTAARLRTPLVWGAVGLAVLLVPLLGSLGGVVVGWLAEAAVCVVALIWARRTARAADLPADTPVAPRLRLPLGVLAAAAVTLGYVLSWASLETWALGSIGTVVLLVAARWAVPDGLVAPRAALLATAVAVALGGAAAAGYQFGADPFVDRARAVAGLAIVLFGLSAVPLPGVLSALDRRSVFVLSTAAIVLAAPFSGTDTLLFGALVVAVFGWILQRGVDGFLLERRVAAFALAPAILWLLASVTSGLGRGSVAVELFPVVAALLAASVSLAIAARTGSRLRVAGDAGVALVAASAVLSSVLLGETAWLVLLLAAVTALLSAVSPEGLFAAKSRRKHLGWVSLVLATLALWWRLDETSVTAVEAYALPLAGALLAVAALDWRARRGNETPVLVFAALLVAVVPVALSTAGYAPADGDRIARAVLVGAVAAALLLVGSVARTAAWARPYLDASAIAGFAGVVIVAVGQCLWASPADATADVWLAAALLVLVVAAYGQCSGRPGDRSFTPRAGGAIAIAALTIVAGVEATLLDPSPLGFARTLVTVTLFSAVHVGGQLANRLPFDRLAGWVALASATILAVVAMATGSVDDVEWVSVPIAVSLLVAGGARLAREPGLRSSPALGGGLLVLFLPSLIESSDGSPVWRLVAIGVLAVAAVVIGLLRRLQAPFVVGGVVAVVHGLTTFAPQILAVYSSTEWWVWAGAGGIVVLVLGARYERSLRTAKNVVASIGNLR</sequence>
<dbReference type="InterPro" id="IPR058062">
    <property type="entry name" value="SCO7613_C"/>
</dbReference>
<feature type="region of interest" description="Disordered" evidence="1">
    <location>
        <begin position="103"/>
        <end position="146"/>
    </location>
</feature>
<evidence type="ECO:0000313" key="3">
    <source>
        <dbReference type="EMBL" id="GGA99296.1"/>
    </source>
</evidence>
<feature type="transmembrane region" description="Helical" evidence="2">
    <location>
        <begin position="418"/>
        <end position="441"/>
    </location>
</feature>
<feature type="transmembrane region" description="Helical" evidence="2">
    <location>
        <begin position="917"/>
        <end position="939"/>
    </location>
</feature>
<feature type="transmembrane region" description="Helical" evidence="2">
    <location>
        <begin position="1004"/>
        <end position="1023"/>
    </location>
</feature>
<evidence type="ECO:0000256" key="1">
    <source>
        <dbReference type="SAM" id="MobiDB-lite"/>
    </source>
</evidence>
<feature type="transmembrane region" description="Helical" evidence="2">
    <location>
        <begin position="1166"/>
        <end position="1187"/>
    </location>
</feature>
<feature type="transmembrane region" description="Helical" evidence="2">
    <location>
        <begin position="596"/>
        <end position="614"/>
    </location>
</feature>
<feature type="transmembrane region" description="Helical" evidence="2">
    <location>
        <begin position="184"/>
        <end position="203"/>
    </location>
</feature>
<feature type="transmembrane region" description="Helical" evidence="2">
    <location>
        <begin position="215"/>
        <end position="232"/>
    </location>
</feature>
<feature type="transmembrane region" description="Helical" evidence="2">
    <location>
        <begin position="1194"/>
        <end position="1216"/>
    </location>
</feature>
<feature type="transmembrane region" description="Helical" evidence="2">
    <location>
        <begin position="1062"/>
        <end position="1079"/>
    </location>
</feature>
<feature type="transmembrane region" description="Helical" evidence="2">
    <location>
        <begin position="1222"/>
        <end position="1240"/>
    </location>
</feature>
<feature type="transmembrane region" description="Helical" evidence="2">
    <location>
        <begin position="647"/>
        <end position="668"/>
    </location>
</feature>
<keyword evidence="2" id="KW-1133">Transmembrane helix</keyword>
<feature type="compositionally biased region" description="Low complexity" evidence="1">
    <location>
        <begin position="116"/>
        <end position="131"/>
    </location>
</feature>
<feature type="transmembrane region" description="Helical" evidence="2">
    <location>
        <begin position="328"/>
        <end position="354"/>
    </location>
</feature>
<feature type="transmembrane region" description="Helical" evidence="2">
    <location>
        <begin position="864"/>
        <end position="880"/>
    </location>
</feature>
<feature type="transmembrane region" description="Helical" evidence="2">
    <location>
        <begin position="244"/>
        <end position="262"/>
    </location>
</feature>
<dbReference type="RefSeq" id="WP_188509767.1">
    <property type="nucleotide sequence ID" value="NZ_BMGB01000001.1"/>
</dbReference>
<feature type="transmembrane region" description="Helical" evidence="2">
    <location>
        <begin position="813"/>
        <end position="829"/>
    </location>
</feature>
<protein>
    <recommendedName>
        <fullName evidence="5">DUF2157 domain-containing protein</fullName>
    </recommendedName>
</protein>
<evidence type="ECO:0008006" key="5">
    <source>
        <dbReference type="Google" id="ProtNLM"/>
    </source>
</evidence>